<evidence type="ECO:0000313" key="1">
    <source>
        <dbReference type="EMBL" id="OGI92496.1"/>
    </source>
</evidence>
<organism evidence="1 2">
    <name type="scientific">Candidatus Nomurabacteria bacterium RIFCSPLOWO2_01_FULL_46_18</name>
    <dbReference type="NCBI Taxonomy" id="1801783"/>
    <lineage>
        <taxon>Bacteria</taxon>
        <taxon>Candidatus Nomuraibacteriota</taxon>
    </lineage>
</organism>
<evidence type="ECO:0008006" key="3">
    <source>
        <dbReference type="Google" id="ProtNLM"/>
    </source>
</evidence>
<protein>
    <recommendedName>
        <fullName evidence="3">DNA polymerase III delta N-terminal domain-containing protein</fullName>
    </recommendedName>
</protein>
<gene>
    <name evidence="1" type="ORF">A2933_01170</name>
</gene>
<reference evidence="1 2" key="1">
    <citation type="journal article" date="2016" name="Nat. Commun.">
        <title>Thousands of microbial genomes shed light on interconnected biogeochemical processes in an aquifer system.</title>
        <authorList>
            <person name="Anantharaman K."/>
            <person name="Brown C.T."/>
            <person name="Hug L.A."/>
            <person name="Sharon I."/>
            <person name="Castelle C.J."/>
            <person name="Probst A.J."/>
            <person name="Thomas B.C."/>
            <person name="Singh A."/>
            <person name="Wilkins M.J."/>
            <person name="Karaoz U."/>
            <person name="Brodie E.L."/>
            <person name="Williams K.H."/>
            <person name="Hubbard S.S."/>
            <person name="Banfield J.F."/>
        </authorList>
    </citation>
    <scope>NUCLEOTIDE SEQUENCE [LARGE SCALE GENOMIC DNA]</scope>
</reference>
<proteinExistence type="predicted"/>
<name>A0A1F6XEF3_9BACT</name>
<evidence type="ECO:0000313" key="2">
    <source>
        <dbReference type="Proteomes" id="UP000179381"/>
    </source>
</evidence>
<accession>A0A1F6XEF3</accession>
<dbReference type="EMBL" id="MFVH01000009">
    <property type="protein sequence ID" value="OGI92496.1"/>
    <property type="molecule type" value="Genomic_DNA"/>
</dbReference>
<sequence length="215" mass="24732">MLYLFSGEDAERKRLAHEKFMKTIPKAAEIFSIGKNDFNLLQIESFYSGPSLFFKTCAVVFSGILENAEAREFILSKLDRMGESENYFIFLEGQLPKTILDDFKKARAELNVFEKEGKREERFNSFLLANALAQKDKLGLWIYFRQAITAGVSLEELIGVLFWKAKDMLLKKNFGKFSEAELQNFAGKLSYLLPEARKDGRDAEAAFEEYLLRTV</sequence>
<dbReference type="AlphaFoldDB" id="A0A1F6XEF3"/>
<comment type="caution">
    <text evidence="1">The sequence shown here is derived from an EMBL/GenBank/DDBJ whole genome shotgun (WGS) entry which is preliminary data.</text>
</comment>
<dbReference type="Proteomes" id="UP000179381">
    <property type="component" value="Unassembled WGS sequence"/>
</dbReference>